<evidence type="ECO:0000256" key="5">
    <source>
        <dbReference type="ARBA" id="ARBA00022741"/>
    </source>
</evidence>
<feature type="site" description="Transition state stabilizer" evidence="11">
    <location>
        <position position="26"/>
    </location>
</feature>
<dbReference type="FunFam" id="3.30.230.10:FF:000017">
    <property type="entry name" value="Galactokinase"/>
    <property type="match status" value="1"/>
</dbReference>
<dbReference type="Proteomes" id="UP000514720">
    <property type="component" value="Chromosome"/>
</dbReference>
<evidence type="ECO:0000259" key="15">
    <source>
        <dbReference type="Pfam" id="PF10509"/>
    </source>
</evidence>
<dbReference type="GO" id="GO:0000287">
    <property type="term" value="F:magnesium ion binding"/>
    <property type="evidence" value="ECO:0007669"/>
    <property type="project" value="UniProtKB-UniRule"/>
</dbReference>
<dbReference type="FunFam" id="3.30.70.890:FF:000001">
    <property type="entry name" value="Galactokinase"/>
    <property type="match status" value="1"/>
</dbReference>
<feature type="binding site" evidence="11">
    <location>
        <begin position="32"/>
        <end position="35"/>
    </location>
    <ligand>
        <name>substrate</name>
    </ligand>
</feature>
<dbReference type="RefSeq" id="WP_258877965.1">
    <property type="nucleotide sequence ID" value="NZ_CP048914.1"/>
</dbReference>
<keyword evidence="8 11" id="KW-0460">Magnesium</keyword>
<feature type="active site" description="Proton acceptor" evidence="11">
    <location>
        <position position="173"/>
    </location>
</feature>
<evidence type="ECO:0000313" key="17">
    <source>
        <dbReference type="Proteomes" id="UP000514720"/>
    </source>
</evidence>
<keyword evidence="6 11" id="KW-0418">Kinase</keyword>
<evidence type="ECO:0000256" key="7">
    <source>
        <dbReference type="ARBA" id="ARBA00022840"/>
    </source>
</evidence>
<comment type="similarity">
    <text evidence="1 11">Belongs to the GHMP kinase family. GalK subfamily.</text>
</comment>
<dbReference type="PANTHER" id="PTHR10457:SF7">
    <property type="entry name" value="GALACTOKINASE-RELATED"/>
    <property type="match status" value="1"/>
</dbReference>
<dbReference type="SUPFAM" id="SSF55060">
    <property type="entry name" value="GHMP Kinase, C-terminal domain"/>
    <property type="match status" value="1"/>
</dbReference>
<dbReference type="HAMAP" id="MF_00246">
    <property type="entry name" value="Galactokinase"/>
    <property type="match status" value="1"/>
</dbReference>
<dbReference type="EC" id="2.7.1.6" evidence="11 12"/>
<keyword evidence="4 11" id="KW-0479">Metal-binding</keyword>
<comment type="subcellular location">
    <subcellularLocation>
        <location evidence="11">Cytoplasm</location>
    </subcellularLocation>
</comment>
<dbReference type="EMBL" id="CP048914">
    <property type="protein sequence ID" value="QMS84354.1"/>
    <property type="molecule type" value="Genomic_DNA"/>
</dbReference>
<name>A0A7L7KQX3_9MOLU</name>
<feature type="domain" description="GHMP kinase C-terminal" evidence="14">
    <location>
        <begin position="285"/>
        <end position="364"/>
    </location>
</feature>
<dbReference type="SUPFAM" id="SSF54211">
    <property type="entry name" value="Ribosomal protein S5 domain 2-like"/>
    <property type="match status" value="1"/>
</dbReference>
<sequence>MTLQKIIKKHQTFLQKTPQIFFSPGRVNLIGEHIDYLGGNVFPTAISLGTYAFVTIREDREFHFLSDNFSQFAPKIVQADDLEYKEERNWANYPVGMLEAFAKRGVTYPFGLNVLIYGTLPNGAGLSSSASLEVLMGVVIETVYHHPIQRVELVQMAQRVENEYIGVHCGIMDQFAVGMGQNNHAIYLNTNTLEYKLVPLELQNDVIVIANTNKKRSLADSQYNQRRKECDIGLRIVQEHYPDISALCEVTSEQLERIQSSFDNHIIYRRVHHAVHEQQRTEEAVQALEKQDLMRFGELLNASHQSLRDDYEVSCRELDVMAQAFVDAGAKGARMTGAGFGGCVVAIVAKENVSAIIDTVQTTYQSNTTYQPAFYICETSDGTHEITKEVLV</sequence>
<dbReference type="Gene3D" id="3.30.70.890">
    <property type="entry name" value="GHMP kinase, C-terminal domain"/>
    <property type="match status" value="1"/>
</dbReference>
<dbReference type="PIRSF" id="PIRSF000530">
    <property type="entry name" value="Galactokinase"/>
    <property type="match status" value="1"/>
</dbReference>
<organism evidence="16 17">
    <name type="scientific">Candidatus Xianfuyuplasma coldseepsis</name>
    <dbReference type="NCBI Taxonomy" id="2782163"/>
    <lineage>
        <taxon>Bacteria</taxon>
        <taxon>Bacillati</taxon>
        <taxon>Mycoplasmatota</taxon>
        <taxon>Mollicutes</taxon>
        <taxon>Candidatus Izemoplasmatales</taxon>
        <taxon>Candidatus Izemoplasmataceae</taxon>
        <taxon>Candidatus Xianfuyuplasma</taxon>
    </lineage>
</organism>
<comment type="pathway">
    <text evidence="11">Carbohydrate metabolism; galactose metabolism.</text>
</comment>
<keyword evidence="9 11" id="KW-0299">Galactose metabolism</keyword>
<dbReference type="PRINTS" id="PR00473">
    <property type="entry name" value="GALCTOKINASE"/>
</dbReference>
<feature type="binding site" evidence="11">
    <location>
        <position position="129"/>
    </location>
    <ligand>
        <name>Mg(2+)</name>
        <dbReference type="ChEBI" id="CHEBI:18420"/>
    </ligand>
</feature>
<evidence type="ECO:0000256" key="4">
    <source>
        <dbReference type="ARBA" id="ARBA00022723"/>
    </source>
</evidence>
<evidence type="ECO:0000256" key="6">
    <source>
        <dbReference type="ARBA" id="ARBA00022777"/>
    </source>
</evidence>
<dbReference type="Pfam" id="PF10509">
    <property type="entry name" value="GalKase_gal_bdg"/>
    <property type="match status" value="1"/>
</dbReference>
<dbReference type="NCBIfam" id="TIGR00131">
    <property type="entry name" value="gal_kin"/>
    <property type="match status" value="1"/>
</dbReference>
<evidence type="ECO:0000256" key="11">
    <source>
        <dbReference type="HAMAP-Rule" id="MF_00246"/>
    </source>
</evidence>
<dbReference type="GO" id="GO:0006012">
    <property type="term" value="P:galactose metabolic process"/>
    <property type="evidence" value="ECO:0007669"/>
    <property type="project" value="UniProtKB-UniRule"/>
</dbReference>
<evidence type="ECO:0000256" key="12">
    <source>
        <dbReference type="NCBIfam" id="TIGR00131"/>
    </source>
</evidence>
<evidence type="ECO:0000259" key="13">
    <source>
        <dbReference type="Pfam" id="PF00288"/>
    </source>
</evidence>
<dbReference type="InterPro" id="IPR036554">
    <property type="entry name" value="GHMP_kinase_C_sf"/>
</dbReference>
<feature type="binding site" evidence="11">
    <location>
        <position position="161"/>
    </location>
    <ligand>
        <name>Mg(2+)</name>
        <dbReference type="ChEBI" id="CHEBI:18420"/>
    </ligand>
</feature>
<evidence type="ECO:0000256" key="8">
    <source>
        <dbReference type="ARBA" id="ARBA00022842"/>
    </source>
</evidence>
<dbReference type="InterPro" id="IPR006203">
    <property type="entry name" value="GHMP_knse_ATP-bd_CS"/>
</dbReference>
<dbReference type="AlphaFoldDB" id="A0A7L7KQX3"/>
<dbReference type="InterPro" id="IPR022963">
    <property type="entry name" value="Galactokinase_bac"/>
</dbReference>
<dbReference type="Pfam" id="PF08544">
    <property type="entry name" value="GHMP_kinases_C"/>
    <property type="match status" value="1"/>
</dbReference>
<dbReference type="InterPro" id="IPR013750">
    <property type="entry name" value="GHMP_kinase_C_dom"/>
</dbReference>
<comment type="catalytic activity">
    <reaction evidence="11">
        <text>alpha-D-galactose + ATP = alpha-D-galactose 1-phosphate + ADP + H(+)</text>
        <dbReference type="Rhea" id="RHEA:13553"/>
        <dbReference type="ChEBI" id="CHEBI:15378"/>
        <dbReference type="ChEBI" id="CHEBI:28061"/>
        <dbReference type="ChEBI" id="CHEBI:30616"/>
        <dbReference type="ChEBI" id="CHEBI:58336"/>
        <dbReference type="ChEBI" id="CHEBI:456216"/>
        <dbReference type="EC" id="2.7.1.6"/>
    </reaction>
</comment>
<dbReference type="InterPro" id="IPR006204">
    <property type="entry name" value="GHMP_kinase_N_dom"/>
</dbReference>
<evidence type="ECO:0000313" key="16">
    <source>
        <dbReference type="EMBL" id="QMS84354.1"/>
    </source>
</evidence>
<evidence type="ECO:0000256" key="1">
    <source>
        <dbReference type="ARBA" id="ARBA00006566"/>
    </source>
</evidence>
<feature type="domain" description="Galactokinase N-terminal" evidence="15">
    <location>
        <begin position="10"/>
        <end position="54"/>
    </location>
</feature>
<dbReference type="InterPro" id="IPR019741">
    <property type="entry name" value="Galactokinase_CS"/>
</dbReference>
<evidence type="ECO:0000256" key="9">
    <source>
        <dbReference type="ARBA" id="ARBA00023144"/>
    </source>
</evidence>
<dbReference type="PROSITE" id="PS00106">
    <property type="entry name" value="GALACTOKINASE"/>
    <property type="match status" value="1"/>
</dbReference>
<gene>
    <name evidence="11" type="primary">galK</name>
    <name evidence="16" type="ORF">G4Z02_00880</name>
</gene>
<keyword evidence="3 11" id="KW-0808">Transferase</keyword>
<dbReference type="NCBIfam" id="NF003705">
    <property type="entry name" value="PRK05322.1"/>
    <property type="match status" value="1"/>
</dbReference>
<keyword evidence="7 11" id="KW-0067">ATP-binding</keyword>
<protein>
    <recommendedName>
        <fullName evidence="11 12">Galactokinase</fullName>
        <ecNumber evidence="11 12">2.7.1.6</ecNumber>
    </recommendedName>
    <alternativeName>
        <fullName evidence="11">Galactose kinase</fullName>
    </alternativeName>
</protein>
<evidence type="ECO:0000259" key="14">
    <source>
        <dbReference type="Pfam" id="PF08544"/>
    </source>
</evidence>
<keyword evidence="5 11" id="KW-0547">Nucleotide-binding</keyword>
<dbReference type="InterPro" id="IPR000705">
    <property type="entry name" value="Galactokinase"/>
</dbReference>
<dbReference type="InterPro" id="IPR006206">
    <property type="entry name" value="Mevalonate/galactokinase"/>
</dbReference>
<evidence type="ECO:0000256" key="2">
    <source>
        <dbReference type="ARBA" id="ARBA00022490"/>
    </source>
</evidence>
<feature type="binding site" evidence="11">
    <location>
        <begin position="123"/>
        <end position="129"/>
    </location>
    <ligand>
        <name>ATP</name>
        <dbReference type="ChEBI" id="CHEBI:30616"/>
    </ligand>
</feature>
<dbReference type="Pfam" id="PF00288">
    <property type="entry name" value="GHMP_kinases_N"/>
    <property type="match status" value="1"/>
</dbReference>
<dbReference type="Gene3D" id="3.30.230.10">
    <property type="match status" value="1"/>
</dbReference>
<keyword evidence="2 11" id="KW-0963">Cytoplasm</keyword>
<dbReference type="GO" id="GO:0004335">
    <property type="term" value="F:galactokinase activity"/>
    <property type="evidence" value="ECO:0007669"/>
    <property type="project" value="UniProtKB-UniRule"/>
</dbReference>
<evidence type="ECO:0000256" key="10">
    <source>
        <dbReference type="ARBA" id="ARBA00023277"/>
    </source>
</evidence>
<dbReference type="InterPro" id="IPR020568">
    <property type="entry name" value="Ribosomal_Su5_D2-typ_SF"/>
</dbReference>
<dbReference type="KEGG" id="xcl:G4Z02_00880"/>
<dbReference type="PANTHER" id="PTHR10457">
    <property type="entry name" value="MEVALONATE KINASE/GALACTOKINASE"/>
    <property type="match status" value="1"/>
</dbReference>
<dbReference type="GO" id="GO:0005829">
    <property type="term" value="C:cytosol"/>
    <property type="evidence" value="ECO:0007669"/>
    <property type="project" value="TreeGrafter"/>
</dbReference>
<dbReference type="PRINTS" id="PR00959">
    <property type="entry name" value="MEVGALKINASE"/>
</dbReference>
<reference evidence="16 17" key="1">
    <citation type="submission" date="2020-02" db="EMBL/GenBank/DDBJ databases">
        <authorList>
            <person name="Zheng R.K."/>
            <person name="Sun C.M."/>
        </authorList>
    </citation>
    <scope>NUCLEOTIDE SEQUENCE [LARGE SCALE GENOMIC DNA]</scope>
    <source>
        <strain evidence="17">zrk13</strain>
    </source>
</reference>
<feature type="binding site" evidence="11">
    <location>
        <position position="66"/>
    </location>
    <ligand>
        <name>ATP</name>
        <dbReference type="ChEBI" id="CHEBI:30616"/>
    </ligand>
</feature>
<evidence type="ECO:0000256" key="3">
    <source>
        <dbReference type="ARBA" id="ARBA00022679"/>
    </source>
</evidence>
<dbReference type="InterPro" id="IPR014721">
    <property type="entry name" value="Ribsml_uS5_D2-typ_fold_subgr"/>
</dbReference>
<dbReference type="PROSITE" id="PS00627">
    <property type="entry name" value="GHMP_KINASES_ATP"/>
    <property type="match status" value="1"/>
</dbReference>
<feature type="domain" description="GHMP kinase N-terminal" evidence="13">
    <location>
        <begin position="92"/>
        <end position="180"/>
    </location>
</feature>
<dbReference type="GO" id="GO:0005524">
    <property type="term" value="F:ATP binding"/>
    <property type="evidence" value="ECO:0007669"/>
    <property type="project" value="UniProtKB-UniRule"/>
</dbReference>
<feature type="binding site" evidence="11">
    <location>
        <position position="223"/>
    </location>
    <ligand>
        <name>substrate</name>
    </ligand>
</feature>
<keyword evidence="17" id="KW-1185">Reference proteome</keyword>
<keyword evidence="10 11" id="KW-0119">Carbohydrate metabolism</keyword>
<accession>A0A7L7KQX3</accession>
<dbReference type="UniPathway" id="UPA00214"/>
<dbReference type="InterPro" id="IPR019539">
    <property type="entry name" value="GalKase_N"/>
</dbReference>
<proteinExistence type="inferred from homology"/>
<comment type="function">
    <text evidence="11">Catalyzes the transfer of the gamma-phosphate of ATP to D-galactose to form alpha-D-galactose-1-phosphate (Gal-1-P).</text>
</comment>